<dbReference type="EMBL" id="JAAAJB010001237">
    <property type="protein sequence ID" value="KAG0248539.1"/>
    <property type="molecule type" value="Genomic_DNA"/>
</dbReference>
<sequence length="318" mass="36876">MPAFVKQFGYTCNENAHDDFAALLTSTEIPLRARQELQRNYDIWRRNRGMEFWSSVSASLQEPQRTRALLNWVMSPHLRAVKPVPALLMSNCLRKLLSIKPKLHQKPATIQMCVLFYTMSKEDKLPEQLETILGKRDRDQDELGEKANMSALFDTPIQLDDDIQRLSTDKGHHVQEDSNINKRAAHLDSPFHNKGAHHDDDRENEEDEDAVTIVMEQGHHPLNIVFDYEAFTFSCIIAGYDISEPFNDYYEEAITVPYDDTSFQDFLKEPTQMQRRQFGEHYETLREALLKMMKLKNHAPAFEDEEDDAVAFCQAAHN</sequence>
<dbReference type="OrthoDB" id="2422929at2759"/>
<dbReference type="Proteomes" id="UP000807716">
    <property type="component" value="Unassembled WGS sequence"/>
</dbReference>
<gene>
    <name evidence="2" type="ORF">DFQ27_000836</name>
</gene>
<reference evidence="2" key="1">
    <citation type="journal article" date="2020" name="Fungal Divers.">
        <title>Resolving the Mortierellaceae phylogeny through synthesis of multi-gene phylogenetics and phylogenomics.</title>
        <authorList>
            <person name="Vandepol N."/>
            <person name="Liber J."/>
            <person name="Desiro A."/>
            <person name="Na H."/>
            <person name="Kennedy M."/>
            <person name="Barry K."/>
            <person name="Grigoriev I.V."/>
            <person name="Miller A.N."/>
            <person name="O'Donnell K."/>
            <person name="Stajich J.E."/>
            <person name="Bonito G."/>
        </authorList>
    </citation>
    <scope>NUCLEOTIDE SEQUENCE</scope>
    <source>
        <strain evidence="2">BC1065</strain>
    </source>
</reference>
<protein>
    <submittedName>
        <fullName evidence="2">Uncharacterized protein</fullName>
    </submittedName>
</protein>
<evidence type="ECO:0000313" key="3">
    <source>
        <dbReference type="Proteomes" id="UP000807716"/>
    </source>
</evidence>
<name>A0A9P6PM92_9FUNG</name>
<comment type="caution">
    <text evidence="2">The sequence shown here is derived from an EMBL/GenBank/DDBJ whole genome shotgun (WGS) entry which is preliminary data.</text>
</comment>
<evidence type="ECO:0000313" key="2">
    <source>
        <dbReference type="EMBL" id="KAG0248539.1"/>
    </source>
</evidence>
<organism evidence="2 3">
    <name type="scientific">Actinomortierella ambigua</name>
    <dbReference type="NCBI Taxonomy" id="1343610"/>
    <lineage>
        <taxon>Eukaryota</taxon>
        <taxon>Fungi</taxon>
        <taxon>Fungi incertae sedis</taxon>
        <taxon>Mucoromycota</taxon>
        <taxon>Mortierellomycotina</taxon>
        <taxon>Mortierellomycetes</taxon>
        <taxon>Mortierellales</taxon>
        <taxon>Mortierellaceae</taxon>
        <taxon>Actinomortierella</taxon>
    </lineage>
</organism>
<accession>A0A9P6PM92</accession>
<feature type="region of interest" description="Disordered" evidence="1">
    <location>
        <begin position="168"/>
        <end position="207"/>
    </location>
</feature>
<keyword evidence="3" id="KW-1185">Reference proteome</keyword>
<proteinExistence type="predicted"/>
<dbReference type="AlphaFoldDB" id="A0A9P6PM92"/>
<feature type="compositionally biased region" description="Basic and acidic residues" evidence="1">
    <location>
        <begin position="168"/>
        <end position="201"/>
    </location>
</feature>
<evidence type="ECO:0000256" key="1">
    <source>
        <dbReference type="SAM" id="MobiDB-lite"/>
    </source>
</evidence>
<feature type="non-terminal residue" evidence="2">
    <location>
        <position position="1"/>
    </location>
</feature>